<keyword evidence="4" id="KW-1185">Reference proteome</keyword>
<reference evidence="3 4" key="1">
    <citation type="submission" date="2024-03" db="EMBL/GenBank/DDBJ databases">
        <title>Aquirufa genome sequencing.</title>
        <authorList>
            <person name="Pitt A."/>
            <person name="Hahn M.W."/>
        </authorList>
    </citation>
    <scope>NUCLEOTIDE SEQUENCE [LARGE SCALE GENOMIC DNA]</scope>
    <source>
        <strain evidence="3 4">KTFRIE-69F</strain>
    </source>
</reference>
<feature type="signal peptide" evidence="1">
    <location>
        <begin position="1"/>
        <end position="19"/>
    </location>
</feature>
<organism evidence="3 4">
    <name type="scientific">Aquirufa originis</name>
    <dbReference type="NCBI Taxonomy" id="3096514"/>
    <lineage>
        <taxon>Bacteria</taxon>
        <taxon>Pseudomonadati</taxon>
        <taxon>Bacteroidota</taxon>
        <taxon>Cytophagia</taxon>
        <taxon>Cytophagales</taxon>
        <taxon>Flectobacillaceae</taxon>
        <taxon>Aquirufa</taxon>
    </lineage>
</organism>
<dbReference type="EMBL" id="JBBKXY010000002">
    <property type="protein sequence ID" value="MFD3293446.1"/>
    <property type="molecule type" value="Genomic_DNA"/>
</dbReference>
<dbReference type="Pfam" id="PF14534">
    <property type="entry name" value="DUF4440"/>
    <property type="match status" value="1"/>
</dbReference>
<evidence type="ECO:0000259" key="2">
    <source>
        <dbReference type="Pfam" id="PF14534"/>
    </source>
</evidence>
<feature type="domain" description="DUF4440" evidence="2">
    <location>
        <begin position="39"/>
        <end position="149"/>
    </location>
</feature>
<dbReference type="InterPro" id="IPR032710">
    <property type="entry name" value="NTF2-like_dom_sf"/>
</dbReference>
<dbReference type="Gene3D" id="3.10.450.50">
    <property type="match status" value="1"/>
</dbReference>
<comment type="caution">
    <text evidence="3">The sequence shown here is derived from an EMBL/GenBank/DDBJ whole genome shotgun (WGS) entry which is preliminary data.</text>
</comment>
<evidence type="ECO:0000313" key="3">
    <source>
        <dbReference type="EMBL" id="MFD3293446.1"/>
    </source>
</evidence>
<dbReference type="SUPFAM" id="SSF54427">
    <property type="entry name" value="NTF2-like"/>
    <property type="match status" value="1"/>
</dbReference>
<name>A0ABW6D5F0_9BACT</name>
<feature type="chain" id="PRO_5046283244" evidence="1">
    <location>
        <begin position="20"/>
        <end position="157"/>
    </location>
</feature>
<evidence type="ECO:0000256" key="1">
    <source>
        <dbReference type="SAM" id="SignalP"/>
    </source>
</evidence>
<protein>
    <submittedName>
        <fullName evidence="3">Nuclear transport factor 2 family protein</fullName>
    </submittedName>
</protein>
<proteinExistence type="predicted"/>
<keyword evidence="1" id="KW-0732">Signal</keyword>
<dbReference type="InterPro" id="IPR027843">
    <property type="entry name" value="DUF4440"/>
</dbReference>
<evidence type="ECO:0000313" key="4">
    <source>
        <dbReference type="Proteomes" id="UP001598112"/>
    </source>
</evidence>
<gene>
    <name evidence="3" type="ORF">SKC35_07090</name>
</gene>
<accession>A0ABW6D5F0</accession>
<dbReference type="RefSeq" id="WP_377978693.1">
    <property type="nucleotide sequence ID" value="NZ_JBBKXY010000002.1"/>
</dbReference>
<sequence>MKNLFLFLMTFTVCTSAFAQNQNERKVAITQAALFNKVANLDSSLFAAYNSKNLDLMKTYFTKDLEWYQDNGGLIDFEKVFSNFQSIFNREYDLKRNLIKQSLEVHPIEGYGAIEVGKHQFKHIENGKLEIGTFKFLMIWKNDNGSWKISRVISYDH</sequence>
<dbReference type="Proteomes" id="UP001598112">
    <property type="component" value="Unassembled WGS sequence"/>
</dbReference>